<dbReference type="Gene3D" id="3.30.420.10">
    <property type="entry name" value="Ribonuclease H-like superfamily/Ribonuclease H"/>
    <property type="match status" value="1"/>
</dbReference>
<evidence type="ECO:0000313" key="2">
    <source>
        <dbReference type="Proteomes" id="UP001141434"/>
    </source>
</evidence>
<gene>
    <name evidence="1" type="ORF">NUU61_004570</name>
</gene>
<accession>A0A9W9FLH9</accession>
<dbReference type="GO" id="GO:0003676">
    <property type="term" value="F:nucleic acid binding"/>
    <property type="evidence" value="ECO:0007669"/>
    <property type="project" value="InterPro"/>
</dbReference>
<name>A0A9W9FLH9_9EURO</name>
<proteinExistence type="predicted"/>
<evidence type="ECO:0000313" key="1">
    <source>
        <dbReference type="EMBL" id="KAJ5102348.1"/>
    </source>
</evidence>
<dbReference type="RefSeq" id="XP_056513179.1">
    <property type="nucleotide sequence ID" value="XM_056655152.1"/>
</dbReference>
<evidence type="ECO:0008006" key="3">
    <source>
        <dbReference type="Google" id="ProtNLM"/>
    </source>
</evidence>
<reference evidence="1" key="1">
    <citation type="submission" date="2022-11" db="EMBL/GenBank/DDBJ databases">
        <authorList>
            <person name="Petersen C."/>
        </authorList>
    </citation>
    <scope>NUCLEOTIDE SEQUENCE</scope>
    <source>
        <strain evidence="1">IBT 34128</strain>
    </source>
</reference>
<keyword evidence="2" id="KW-1185">Reference proteome</keyword>
<sequence>MTQMCVDVGVKLVHPPPYSPDLNPIEEFFAGLKAFIKLYPDQGFDAFLRWYIDVVGQKKRVLEAIFSSPA</sequence>
<reference evidence="1" key="2">
    <citation type="journal article" date="2023" name="IMA Fungus">
        <title>Comparative genomic study of the Penicillium genus elucidates a diverse pangenome and 15 lateral gene transfer events.</title>
        <authorList>
            <person name="Petersen C."/>
            <person name="Sorensen T."/>
            <person name="Nielsen M.R."/>
            <person name="Sondergaard T.E."/>
            <person name="Sorensen J.L."/>
            <person name="Fitzpatrick D.A."/>
            <person name="Frisvad J.C."/>
            <person name="Nielsen K.L."/>
        </authorList>
    </citation>
    <scope>NUCLEOTIDE SEQUENCE</scope>
    <source>
        <strain evidence="1">IBT 34128</strain>
    </source>
</reference>
<dbReference type="EMBL" id="JAPMSZ010000005">
    <property type="protein sequence ID" value="KAJ5102348.1"/>
    <property type="molecule type" value="Genomic_DNA"/>
</dbReference>
<dbReference type="Proteomes" id="UP001141434">
    <property type="component" value="Unassembled WGS sequence"/>
</dbReference>
<dbReference type="GeneID" id="81394320"/>
<dbReference type="AlphaFoldDB" id="A0A9W9FLH9"/>
<dbReference type="OrthoDB" id="5379619at2759"/>
<organism evidence="1 2">
    <name type="scientific">Penicillium alfredii</name>
    <dbReference type="NCBI Taxonomy" id="1506179"/>
    <lineage>
        <taxon>Eukaryota</taxon>
        <taxon>Fungi</taxon>
        <taxon>Dikarya</taxon>
        <taxon>Ascomycota</taxon>
        <taxon>Pezizomycotina</taxon>
        <taxon>Eurotiomycetes</taxon>
        <taxon>Eurotiomycetidae</taxon>
        <taxon>Eurotiales</taxon>
        <taxon>Aspergillaceae</taxon>
        <taxon>Penicillium</taxon>
    </lineage>
</organism>
<protein>
    <recommendedName>
        <fullName evidence="3">Tc1-like transposase DDE domain-containing protein</fullName>
    </recommendedName>
</protein>
<dbReference type="InterPro" id="IPR036397">
    <property type="entry name" value="RNaseH_sf"/>
</dbReference>
<comment type="caution">
    <text evidence="1">The sequence shown here is derived from an EMBL/GenBank/DDBJ whole genome shotgun (WGS) entry which is preliminary data.</text>
</comment>